<keyword evidence="2" id="KW-1185">Reference proteome</keyword>
<gene>
    <name evidence="1" type="ORF">DILT_LOCUS19450</name>
</gene>
<protein>
    <submittedName>
        <fullName evidence="1">Uncharacterized protein</fullName>
    </submittedName>
</protein>
<evidence type="ECO:0000313" key="2">
    <source>
        <dbReference type="Proteomes" id="UP000281553"/>
    </source>
</evidence>
<dbReference type="AlphaFoldDB" id="A0A3P7NPB7"/>
<proteinExistence type="predicted"/>
<feature type="non-terminal residue" evidence="1">
    <location>
        <position position="95"/>
    </location>
</feature>
<evidence type="ECO:0000313" key="1">
    <source>
        <dbReference type="EMBL" id="VDN44835.1"/>
    </source>
</evidence>
<dbReference type="OrthoDB" id="6308186at2759"/>
<reference evidence="1 2" key="1">
    <citation type="submission" date="2018-11" db="EMBL/GenBank/DDBJ databases">
        <authorList>
            <consortium name="Pathogen Informatics"/>
        </authorList>
    </citation>
    <scope>NUCLEOTIDE SEQUENCE [LARGE SCALE GENOMIC DNA]</scope>
</reference>
<dbReference type="EMBL" id="UYRU01113312">
    <property type="protein sequence ID" value="VDN44835.1"/>
    <property type="molecule type" value="Genomic_DNA"/>
</dbReference>
<name>A0A3P7NPB7_DIBLA</name>
<sequence>MTDDLLFAHFRAGILDDHLRRKLIKRKSLPSTELLSLVQDYEDRYGPSLTSRCFAASFAQSSESRSVATRSVAAQTYRNFTHPPWGRQASVSQIS</sequence>
<dbReference type="Proteomes" id="UP000281553">
    <property type="component" value="Unassembled WGS sequence"/>
</dbReference>
<accession>A0A3P7NPB7</accession>
<organism evidence="1 2">
    <name type="scientific">Dibothriocephalus latus</name>
    <name type="common">Fish tapeworm</name>
    <name type="synonym">Diphyllobothrium latum</name>
    <dbReference type="NCBI Taxonomy" id="60516"/>
    <lineage>
        <taxon>Eukaryota</taxon>
        <taxon>Metazoa</taxon>
        <taxon>Spiralia</taxon>
        <taxon>Lophotrochozoa</taxon>
        <taxon>Platyhelminthes</taxon>
        <taxon>Cestoda</taxon>
        <taxon>Eucestoda</taxon>
        <taxon>Diphyllobothriidea</taxon>
        <taxon>Diphyllobothriidae</taxon>
        <taxon>Dibothriocephalus</taxon>
    </lineage>
</organism>